<feature type="transmembrane region" description="Helical" evidence="1">
    <location>
        <begin position="111"/>
        <end position="129"/>
    </location>
</feature>
<keyword evidence="1" id="KW-0812">Transmembrane</keyword>
<keyword evidence="1" id="KW-0472">Membrane</keyword>
<reference evidence="2 3" key="1">
    <citation type="submission" date="2019-08" db="EMBL/GenBank/DDBJ databases">
        <title>Genomes of Antarctic Bizionia species.</title>
        <authorList>
            <person name="Bowman J.P."/>
        </authorList>
    </citation>
    <scope>NUCLEOTIDE SEQUENCE [LARGE SCALE GENOMIC DNA]</scope>
    <source>
        <strain evidence="2 3">IC164</strain>
    </source>
</reference>
<comment type="caution">
    <text evidence="2">The sequence shown here is derived from an EMBL/GenBank/DDBJ whole genome shotgun (WGS) entry which is preliminary data.</text>
</comment>
<evidence type="ECO:0000313" key="2">
    <source>
        <dbReference type="EMBL" id="TYC14779.1"/>
    </source>
</evidence>
<dbReference type="Proteomes" id="UP000323621">
    <property type="component" value="Unassembled WGS sequence"/>
</dbReference>
<feature type="transmembrane region" description="Helical" evidence="1">
    <location>
        <begin position="7"/>
        <end position="24"/>
    </location>
</feature>
<proteinExistence type="predicted"/>
<organism evidence="2 3">
    <name type="scientific">Bizionia gelidisalsuginis</name>
    <dbReference type="NCBI Taxonomy" id="291188"/>
    <lineage>
        <taxon>Bacteria</taxon>
        <taxon>Pseudomonadati</taxon>
        <taxon>Bacteroidota</taxon>
        <taxon>Flavobacteriia</taxon>
        <taxon>Flavobacteriales</taxon>
        <taxon>Flavobacteriaceae</taxon>
        <taxon>Bizionia</taxon>
    </lineage>
</organism>
<evidence type="ECO:0000256" key="1">
    <source>
        <dbReference type="SAM" id="Phobius"/>
    </source>
</evidence>
<dbReference type="RefSeq" id="WP_148380646.1">
    <property type="nucleotide sequence ID" value="NZ_VSKN01000005.1"/>
</dbReference>
<accession>A0ABY3MBW3</accession>
<feature type="transmembrane region" description="Helical" evidence="1">
    <location>
        <begin position="36"/>
        <end position="56"/>
    </location>
</feature>
<sequence length="149" mass="16774">MNTIKNISFFIVIGIVMTILGKILDSDFLFMYLKESIIGLLLTLLAINTATSGLIASKIQDIIVNQPKIDFSDTIKEMKRSLLEQIILISLSIITLLLMDSTKLTFLFKVEISNVILVSILAYSINILWDTGKAVFVIIEELHKLNKEK</sequence>
<dbReference type="EMBL" id="VSKN01000005">
    <property type="protein sequence ID" value="TYC14779.1"/>
    <property type="molecule type" value="Genomic_DNA"/>
</dbReference>
<evidence type="ECO:0000313" key="3">
    <source>
        <dbReference type="Proteomes" id="UP000323621"/>
    </source>
</evidence>
<feature type="transmembrane region" description="Helical" evidence="1">
    <location>
        <begin position="82"/>
        <end position="99"/>
    </location>
</feature>
<keyword evidence="3" id="KW-1185">Reference proteome</keyword>
<keyword evidence="1" id="KW-1133">Transmembrane helix</keyword>
<gene>
    <name evidence="2" type="ORF">ES677_05205</name>
</gene>
<name>A0ABY3MBW3_9FLAO</name>
<protein>
    <submittedName>
        <fullName evidence="2">Uncharacterized protein</fullName>
    </submittedName>
</protein>